<evidence type="ECO:0000256" key="7">
    <source>
        <dbReference type="PIRSR" id="PIRSR618044-1"/>
    </source>
</evidence>
<feature type="active site" description="Proton acceptor" evidence="7">
    <location>
        <position position="95"/>
    </location>
</feature>
<dbReference type="PRINTS" id="PR00725">
    <property type="entry name" value="DADACBPTASE1"/>
</dbReference>
<dbReference type="GO" id="GO:0009252">
    <property type="term" value="P:peptidoglycan biosynthetic process"/>
    <property type="evidence" value="ECO:0007669"/>
    <property type="project" value="UniProtKB-KW"/>
</dbReference>
<dbReference type="InterPro" id="IPR018044">
    <property type="entry name" value="Peptidase_S11"/>
</dbReference>
<keyword evidence="3 13" id="KW-0378">Hydrolase</keyword>
<evidence type="ECO:0000256" key="1">
    <source>
        <dbReference type="ARBA" id="ARBA00007164"/>
    </source>
</evidence>
<evidence type="ECO:0000256" key="8">
    <source>
        <dbReference type="PIRSR" id="PIRSR618044-2"/>
    </source>
</evidence>
<keyword evidence="10" id="KW-1133">Transmembrane helix</keyword>
<dbReference type="SUPFAM" id="SSF56601">
    <property type="entry name" value="beta-lactamase/transpeptidase-like"/>
    <property type="match status" value="1"/>
</dbReference>
<comment type="caution">
    <text evidence="13">The sequence shown here is derived from an EMBL/GenBank/DDBJ whole genome shotgun (WGS) entry which is preliminary data.</text>
</comment>
<dbReference type="Pfam" id="PF00768">
    <property type="entry name" value="Peptidase_S11"/>
    <property type="match status" value="1"/>
</dbReference>
<evidence type="ECO:0000256" key="6">
    <source>
        <dbReference type="ARBA" id="ARBA00023316"/>
    </source>
</evidence>
<evidence type="ECO:0000256" key="11">
    <source>
        <dbReference type="SAM" id="SignalP"/>
    </source>
</evidence>
<keyword evidence="4" id="KW-0133">Cell shape</keyword>
<keyword evidence="10" id="KW-0472">Membrane</keyword>
<organism evidence="13 14">
    <name type="scientific">Fusibacillus kribbianus</name>
    <dbReference type="NCBI Taxonomy" id="3044208"/>
    <lineage>
        <taxon>Bacteria</taxon>
        <taxon>Bacillati</taxon>
        <taxon>Bacillota</taxon>
        <taxon>Clostridia</taxon>
        <taxon>Lachnospirales</taxon>
        <taxon>Lachnospiraceae</taxon>
        <taxon>Fusibacillus</taxon>
    </lineage>
</organism>
<proteinExistence type="inferred from homology"/>
<feature type="active site" evidence="7">
    <location>
        <position position="150"/>
    </location>
</feature>
<keyword evidence="5" id="KW-0573">Peptidoglycan synthesis</keyword>
<feature type="transmembrane region" description="Helical" evidence="10">
    <location>
        <begin position="430"/>
        <end position="454"/>
    </location>
</feature>
<evidence type="ECO:0000256" key="5">
    <source>
        <dbReference type="ARBA" id="ARBA00022984"/>
    </source>
</evidence>
<evidence type="ECO:0000259" key="12">
    <source>
        <dbReference type="Pfam" id="PF00768"/>
    </source>
</evidence>
<dbReference type="EC" id="3.4.-.-" evidence="13"/>
<feature type="signal peptide" evidence="11">
    <location>
        <begin position="1"/>
        <end position="25"/>
    </location>
</feature>
<dbReference type="AlphaFoldDB" id="A0AAP4BBH9"/>
<keyword evidence="6" id="KW-0961">Cell wall biogenesis/degradation</keyword>
<feature type="binding site" evidence="8">
    <location>
        <position position="262"/>
    </location>
    <ligand>
        <name>substrate</name>
    </ligand>
</feature>
<dbReference type="Gene3D" id="3.40.710.10">
    <property type="entry name" value="DD-peptidase/beta-lactamase superfamily"/>
    <property type="match status" value="1"/>
</dbReference>
<dbReference type="RefSeq" id="WP_283230855.1">
    <property type="nucleotide sequence ID" value="NZ_JASGBQ010000012.1"/>
</dbReference>
<dbReference type="InterPro" id="IPR012338">
    <property type="entry name" value="Beta-lactam/transpept-like"/>
</dbReference>
<feature type="domain" description="Peptidase S11 D-alanyl-D-alanine carboxypeptidase A N-terminal" evidence="12">
    <location>
        <begin position="59"/>
        <end position="290"/>
    </location>
</feature>
<dbReference type="GO" id="GO:0008360">
    <property type="term" value="P:regulation of cell shape"/>
    <property type="evidence" value="ECO:0007669"/>
    <property type="project" value="UniProtKB-KW"/>
</dbReference>
<evidence type="ECO:0000256" key="3">
    <source>
        <dbReference type="ARBA" id="ARBA00022801"/>
    </source>
</evidence>
<dbReference type="PANTHER" id="PTHR21581">
    <property type="entry name" value="D-ALANYL-D-ALANINE CARBOXYPEPTIDASE"/>
    <property type="match status" value="1"/>
</dbReference>
<sequence>MKKLSRVFCLLLAALCLFSVVCGKAGRTALAAQEDAGASVAAETPSFDTEPASLAEWPSGPALQAEAGILMDARTGTVLFGQNADEKLYPASITKLMTALLVLENCSLSEVVTFSHDAVFSIEADSSHISVTDGEQLTVEQCMYALLIKSANEVANGLAEHVAGSMDAFAEMMNARAAQLGCTNTHFVNAHGLHDENHYTTCHDMALIMKELIRNDTFIQISSADRYTIDPTNKNPEARYLVQSHKMLAESEYTYEGAVAGKTGYTPEAGNTLVTYAVRGNTELIAVSMKSNWKHYEDTIAMFDFGFSNFTAYNMADEGHTTINKDDFLSSSQGVFDTTAASLELSDDSWAILPNSISPENLESTLILNTSSGSNVVANITYSYQNAPLGYGTLLLIDNGKKHFDFKEHETAEESVSPVGMEKPSSNGTLFINIWLVAIIAAAILFLILLVVFIRKRKRRRKSIIRVRNARKEIRRRRKRLRGRAKYRDDHLDF</sequence>
<feature type="active site" description="Acyl-ester intermediate" evidence="7">
    <location>
        <position position="92"/>
    </location>
</feature>
<keyword evidence="10" id="KW-0812">Transmembrane</keyword>
<accession>A0AAP4BBH9</accession>
<keyword evidence="14" id="KW-1185">Reference proteome</keyword>
<protein>
    <submittedName>
        <fullName evidence="13">D-alanyl-D-alanine carboxypeptidase family protein</fullName>
        <ecNumber evidence="13">3.4.-.-</ecNumber>
    </submittedName>
</protein>
<dbReference type="GO" id="GO:0009002">
    <property type="term" value="F:serine-type D-Ala-D-Ala carboxypeptidase activity"/>
    <property type="evidence" value="ECO:0007669"/>
    <property type="project" value="InterPro"/>
</dbReference>
<dbReference type="GO" id="GO:0006508">
    <property type="term" value="P:proteolysis"/>
    <property type="evidence" value="ECO:0007669"/>
    <property type="project" value="InterPro"/>
</dbReference>
<keyword evidence="13" id="KW-0645">Protease</keyword>
<dbReference type="Proteomes" id="UP001300383">
    <property type="component" value="Unassembled WGS sequence"/>
</dbReference>
<evidence type="ECO:0000256" key="10">
    <source>
        <dbReference type="SAM" id="Phobius"/>
    </source>
</evidence>
<evidence type="ECO:0000256" key="2">
    <source>
        <dbReference type="ARBA" id="ARBA00022729"/>
    </source>
</evidence>
<comment type="similarity">
    <text evidence="1 9">Belongs to the peptidase S11 family.</text>
</comment>
<name>A0AAP4BBH9_9FIRM</name>
<dbReference type="InterPro" id="IPR001967">
    <property type="entry name" value="Peptidase_S11_N"/>
</dbReference>
<dbReference type="EMBL" id="JASGBQ010000012">
    <property type="protein sequence ID" value="MDI9242407.1"/>
    <property type="molecule type" value="Genomic_DNA"/>
</dbReference>
<keyword evidence="13" id="KW-0121">Carboxypeptidase</keyword>
<feature type="chain" id="PRO_5043008880" evidence="11">
    <location>
        <begin position="26"/>
        <end position="494"/>
    </location>
</feature>
<evidence type="ECO:0000313" key="14">
    <source>
        <dbReference type="Proteomes" id="UP001300383"/>
    </source>
</evidence>
<evidence type="ECO:0000313" key="13">
    <source>
        <dbReference type="EMBL" id="MDI9242407.1"/>
    </source>
</evidence>
<dbReference type="GO" id="GO:0071555">
    <property type="term" value="P:cell wall organization"/>
    <property type="evidence" value="ECO:0007669"/>
    <property type="project" value="UniProtKB-KW"/>
</dbReference>
<evidence type="ECO:0000256" key="9">
    <source>
        <dbReference type="RuleBase" id="RU004016"/>
    </source>
</evidence>
<keyword evidence="2 11" id="KW-0732">Signal</keyword>
<reference evidence="13 14" key="1">
    <citation type="submission" date="2023-05" db="EMBL/GenBank/DDBJ databases">
        <title>[ruminococcus] sp. nov., isolated from a pig farm feces dump.</title>
        <authorList>
            <person name="Chang Y.-H."/>
        </authorList>
    </citation>
    <scope>NUCLEOTIDE SEQUENCE [LARGE SCALE GENOMIC DNA]</scope>
    <source>
        <strain evidence="13 14">YH-rum2234</strain>
    </source>
</reference>
<evidence type="ECO:0000256" key="4">
    <source>
        <dbReference type="ARBA" id="ARBA00022960"/>
    </source>
</evidence>
<dbReference type="PANTHER" id="PTHR21581:SF6">
    <property type="entry name" value="TRAFFICKING PROTEIN PARTICLE COMPLEX SUBUNIT 12"/>
    <property type="match status" value="1"/>
</dbReference>
<gene>
    <name evidence="13" type="ORF">QJ036_07965</name>
</gene>